<dbReference type="EMBL" id="CABPRJ010002385">
    <property type="protein sequence ID" value="VVC44685.1"/>
    <property type="molecule type" value="Genomic_DNA"/>
</dbReference>
<accession>A0A5E4NLT4</accession>
<dbReference type="Proteomes" id="UP000325440">
    <property type="component" value="Unassembled WGS sequence"/>
</dbReference>
<comment type="similarity">
    <text evidence="1">Belongs to the RRM TRSPAP family.</text>
</comment>
<dbReference type="PROSITE" id="PS50102">
    <property type="entry name" value="RRM"/>
    <property type="match status" value="2"/>
</dbReference>
<dbReference type="InterPro" id="IPR041085">
    <property type="entry name" value="TSAP1_C"/>
</dbReference>
<keyword evidence="2 4" id="KW-0694">RNA-binding</keyword>
<dbReference type="InterPro" id="IPR000504">
    <property type="entry name" value="RRM_dom"/>
</dbReference>
<dbReference type="SMART" id="SM00360">
    <property type="entry name" value="RRM"/>
    <property type="match status" value="2"/>
</dbReference>
<dbReference type="InterPro" id="IPR012677">
    <property type="entry name" value="Nucleotide-bd_a/b_plait_sf"/>
</dbReference>
<evidence type="ECO:0000259" key="5">
    <source>
        <dbReference type="PROSITE" id="PS50102"/>
    </source>
</evidence>
<proteinExistence type="inferred from homology"/>
<protein>
    <recommendedName>
        <fullName evidence="3">tRNA selenocysteine-associated protein 1</fullName>
    </recommendedName>
</protein>
<dbReference type="SUPFAM" id="SSF54928">
    <property type="entry name" value="RNA-binding domain, RBD"/>
    <property type="match status" value="1"/>
</dbReference>
<feature type="domain" description="RRM" evidence="5">
    <location>
        <begin position="163"/>
        <end position="242"/>
    </location>
</feature>
<dbReference type="InterPro" id="IPR040434">
    <property type="entry name" value="TSAP1"/>
</dbReference>
<dbReference type="PANTHER" id="PTHR37457:SF3">
    <property type="entry name" value="TRNA SELENOCYSTEINE-ASSOCIATED PROTEIN 1"/>
    <property type="match status" value="1"/>
</dbReference>
<evidence type="ECO:0000256" key="1">
    <source>
        <dbReference type="ARBA" id="ARBA00008920"/>
    </source>
</evidence>
<dbReference type="OrthoDB" id="446113at2759"/>
<evidence type="ECO:0000256" key="2">
    <source>
        <dbReference type="ARBA" id="ARBA00022884"/>
    </source>
</evidence>
<dbReference type="GO" id="GO:0003723">
    <property type="term" value="F:RNA binding"/>
    <property type="evidence" value="ECO:0007669"/>
    <property type="project" value="UniProtKB-UniRule"/>
</dbReference>
<evidence type="ECO:0000256" key="4">
    <source>
        <dbReference type="PROSITE-ProRule" id="PRU00176"/>
    </source>
</evidence>
<dbReference type="InterPro" id="IPR035979">
    <property type="entry name" value="RBD_domain_sf"/>
</dbReference>
<dbReference type="FunFam" id="3.30.70.330:FF:000159">
    <property type="entry name" value="tRNA selenocysteine 1-associated protein 1"/>
    <property type="match status" value="1"/>
</dbReference>
<name>A0A5E4NLT4_9HEMI</name>
<dbReference type="PANTHER" id="PTHR37457">
    <property type="entry name" value="TRNA SELENOCYSTEINE 1-ASSOCIATED PROTEIN 1-RELATED"/>
    <property type="match status" value="1"/>
</dbReference>
<feature type="domain" description="RRM" evidence="5">
    <location>
        <begin position="72"/>
        <end position="150"/>
    </location>
</feature>
<organism evidence="6 7">
    <name type="scientific">Cinara cedri</name>
    <dbReference type="NCBI Taxonomy" id="506608"/>
    <lineage>
        <taxon>Eukaryota</taxon>
        <taxon>Metazoa</taxon>
        <taxon>Ecdysozoa</taxon>
        <taxon>Arthropoda</taxon>
        <taxon>Hexapoda</taxon>
        <taxon>Insecta</taxon>
        <taxon>Pterygota</taxon>
        <taxon>Neoptera</taxon>
        <taxon>Paraneoptera</taxon>
        <taxon>Hemiptera</taxon>
        <taxon>Sternorrhyncha</taxon>
        <taxon>Aphidomorpha</taxon>
        <taxon>Aphidoidea</taxon>
        <taxon>Aphididae</taxon>
        <taxon>Lachninae</taxon>
        <taxon>Cinara</taxon>
    </lineage>
</organism>
<dbReference type="Gene3D" id="3.30.70.330">
    <property type="match status" value="2"/>
</dbReference>
<evidence type="ECO:0000313" key="7">
    <source>
        <dbReference type="Proteomes" id="UP000325440"/>
    </source>
</evidence>
<reference evidence="6 7" key="1">
    <citation type="submission" date="2019-08" db="EMBL/GenBank/DDBJ databases">
        <authorList>
            <person name="Alioto T."/>
            <person name="Alioto T."/>
            <person name="Gomez Garrido J."/>
        </authorList>
    </citation>
    <scope>NUCLEOTIDE SEQUENCE [LARGE SCALE GENOMIC DNA]</scope>
</reference>
<evidence type="ECO:0000256" key="3">
    <source>
        <dbReference type="ARBA" id="ARBA00033477"/>
    </source>
</evidence>
<gene>
    <name evidence="6" type="ORF">CINCED_3A018149</name>
</gene>
<evidence type="ECO:0000313" key="6">
    <source>
        <dbReference type="EMBL" id="VVC44685.1"/>
    </source>
</evidence>
<dbReference type="Pfam" id="PF17654">
    <property type="entry name" value="Trnau1ap"/>
    <property type="match status" value="1"/>
</dbReference>
<dbReference type="Pfam" id="PF00076">
    <property type="entry name" value="RRM_1"/>
    <property type="match status" value="2"/>
</dbReference>
<dbReference type="AlphaFoldDB" id="A0A5E4NLT4"/>
<keyword evidence="7" id="KW-1185">Reference proteome</keyword>
<sequence length="349" mass="39808">MYPNQYNQQYNQYNQQYQQYPPNYYQMYNYNQQPTYTPTQPVQPATAFINQNVPVQVTAQPVPLPSTGLSVSSLWMGSLEPYMTESFITGAFQKMGEYPKNVKLMRNKNTGETAGYAFVDFYDPVSVLHKLNGKYIPGSNPPIRFKLNHAGNPGKVPVSDKDFSVWLGELSSEVDDYQLYKTFACRYQSIRTAKVVLDNAGYSKGYGFIRFGNEEEQKHCLNNMNGFPGLGSKPIKVSCVIPKSERHIVVATNDSQGYKASQDYGQYFETNYWLRYSLWNQPVNQKYINKADPTVETAVAKANSNLTLIDYKKSIDIDALNKDLVSQDYSLWDALESSKWLPIDSIEII</sequence>